<name>A0A060UPZ6_9PROT</name>
<comment type="caution">
    <text evidence="1">The sequence shown here is derived from an EMBL/GenBank/DDBJ whole genome shotgun (WGS) entry which is preliminary data.</text>
</comment>
<sequence length="58" mass="7068">MVTLVRHAVAKGMGAFHGDRPSHRQYTTLFFKRRAREIFSMQHYHFFLEHEKFQPIDY</sequence>
<protein>
    <submittedName>
        <fullName evidence="1">Uncharacterized protein</fullName>
    </submittedName>
</protein>
<reference evidence="1" key="2">
    <citation type="submission" date="2014-07" db="EMBL/GenBank/DDBJ databases">
        <title>Initial genome analysis of the psychrotolerant acidophile Acidithiobacillus ferrivorans CF27: insights into iron and sulfur oxidation pathways and into biofilm formation.</title>
        <authorList>
            <person name="Talla E."/>
            <person name="Hedrich S."/>
            <person name="Mangenot S."/>
            <person name="Ji B."/>
            <person name="Johnson D.B."/>
            <person name="Barbe V."/>
            <person name="Bonnefoy V."/>
        </authorList>
    </citation>
    <scope>NUCLEOTIDE SEQUENCE [LARGE SCALE GENOMIC DNA]</scope>
    <source>
        <strain evidence="1">CF27</strain>
    </source>
</reference>
<proteinExistence type="predicted"/>
<accession>A0A060UPZ6</accession>
<dbReference type="EMBL" id="CCCS020000036">
    <property type="protein sequence ID" value="CDQ10697.1"/>
    <property type="molecule type" value="Genomic_DNA"/>
</dbReference>
<gene>
    <name evidence="1" type="ORF">AFERRI_410010</name>
</gene>
<reference evidence="1" key="1">
    <citation type="submission" date="2014-03" db="EMBL/GenBank/DDBJ databases">
        <authorList>
            <person name="Genoscope - CEA"/>
        </authorList>
    </citation>
    <scope>NUCLEOTIDE SEQUENCE [LARGE SCALE GENOMIC DNA]</scope>
    <source>
        <strain evidence="1">CF27</strain>
    </source>
</reference>
<organism evidence="1">
    <name type="scientific">Acidithiobacillus ferrivorans</name>
    <dbReference type="NCBI Taxonomy" id="160808"/>
    <lineage>
        <taxon>Bacteria</taxon>
        <taxon>Pseudomonadati</taxon>
        <taxon>Pseudomonadota</taxon>
        <taxon>Acidithiobacillia</taxon>
        <taxon>Acidithiobacillales</taxon>
        <taxon>Acidithiobacillaceae</taxon>
        <taxon>Acidithiobacillus</taxon>
    </lineage>
</organism>
<dbReference type="AlphaFoldDB" id="A0A060UPZ6"/>
<evidence type="ECO:0000313" key="1">
    <source>
        <dbReference type="EMBL" id="CDQ10697.1"/>
    </source>
</evidence>